<dbReference type="Pfam" id="PF00107">
    <property type="entry name" value="ADH_zinc_N"/>
    <property type="match status" value="1"/>
</dbReference>
<dbReference type="GO" id="GO:0070402">
    <property type="term" value="F:NADPH binding"/>
    <property type="evidence" value="ECO:0007669"/>
    <property type="project" value="TreeGrafter"/>
</dbReference>
<dbReference type="Proteomes" id="UP000030466">
    <property type="component" value="Unassembled WGS sequence"/>
</dbReference>
<dbReference type="InterPro" id="IPR011032">
    <property type="entry name" value="GroES-like_sf"/>
</dbReference>
<dbReference type="Gene3D" id="3.40.50.720">
    <property type="entry name" value="NAD(P)-binding Rossmann-like Domain"/>
    <property type="match status" value="1"/>
</dbReference>
<dbReference type="GO" id="GO:0016651">
    <property type="term" value="F:oxidoreductase activity, acting on NAD(P)H"/>
    <property type="evidence" value="ECO:0007669"/>
    <property type="project" value="TreeGrafter"/>
</dbReference>
<dbReference type="OrthoDB" id="9780520at2"/>
<dbReference type="CDD" id="cd05276">
    <property type="entry name" value="p53_inducible_oxidoreductase"/>
    <property type="match status" value="1"/>
</dbReference>
<gene>
    <name evidence="4" type="ORF">GY22_08630</name>
</gene>
<dbReference type="InterPro" id="IPR020843">
    <property type="entry name" value="ER"/>
</dbReference>
<dbReference type="PANTHER" id="PTHR48106:SF8">
    <property type="entry name" value="OS02G0805600 PROTEIN"/>
    <property type="match status" value="1"/>
</dbReference>
<evidence type="ECO:0000256" key="1">
    <source>
        <dbReference type="ARBA" id="ARBA00022857"/>
    </source>
</evidence>
<keyword evidence="1" id="KW-0521">NADP</keyword>
<dbReference type="EMBL" id="JSUH01000006">
    <property type="protein sequence ID" value="KHD97741.1"/>
    <property type="molecule type" value="Genomic_DNA"/>
</dbReference>
<keyword evidence="5" id="KW-1185">Reference proteome</keyword>
<comment type="caution">
    <text evidence="4">The sequence shown here is derived from an EMBL/GenBank/DDBJ whole genome shotgun (WGS) entry which is preliminary data.</text>
</comment>
<dbReference type="SMART" id="SM00829">
    <property type="entry name" value="PKS_ER"/>
    <property type="match status" value="1"/>
</dbReference>
<evidence type="ECO:0000259" key="3">
    <source>
        <dbReference type="SMART" id="SM00829"/>
    </source>
</evidence>
<keyword evidence="2" id="KW-0560">Oxidoreductase</keyword>
<dbReference type="PANTHER" id="PTHR48106">
    <property type="entry name" value="QUINONE OXIDOREDUCTASE PIG3-RELATED"/>
    <property type="match status" value="1"/>
</dbReference>
<dbReference type="SUPFAM" id="SSF50129">
    <property type="entry name" value="GroES-like"/>
    <property type="match status" value="1"/>
</dbReference>
<accession>A0A0A6VSY0</accession>
<name>A0A0A6VSY0_KOCRO</name>
<organism evidence="4 5">
    <name type="scientific">Kocuria rosea subsp. polaris</name>
    <dbReference type="NCBI Taxonomy" id="136273"/>
    <lineage>
        <taxon>Bacteria</taxon>
        <taxon>Bacillati</taxon>
        <taxon>Actinomycetota</taxon>
        <taxon>Actinomycetes</taxon>
        <taxon>Micrococcales</taxon>
        <taxon>Micrococcaceae</taxon>
        <taxon>Kocuria</taxon>
    </lineage>
</organism>
<dbReference type="InterPro" id="IPR013154">
    <property type="entry name" value="ADH-like_N"/>
</dbReference>
<evidence type="ECO:0000313" key="5">
    <source>
        <dbReference type="Proteomes" id="UP000030466"/>
    </source>
</evidence>
<dbReference type="SUPFAM" id="SSF51735">
    <property type="entry name" value="NAD(P)-binding Rossmann-fold domains"/>
    <property type="match status" value="1"/>
</dbReference>
<dbReference type="Pfam" id="PF08240">
    <property type="entry name" value="ADH_N"/>
    <property type="match status" value="1"/>
</dbReference>
<evidence type="ECO:0000256" key="2">
    <source>
        <dbReference type="ARBA" id="ARBA00023002"/>
    </source>
</evidence>
<feature type="domain" description="Enoyl reductase (ER)" evidence="3">
    <location>
        <begin position="10"/>
        <end position="325"/>
    </location>
</feature>
<evidence type="ECO:0000313" key="4">
    <source>
        <dbReference type="EMBL" id="KHD97741.1"/>
    </source>
</evidence>
<sequence>MRAVLETTPGGPEVLAVAEVPAPELTPDGVRIRVRAAGINRADVMQRLGRYPVPPGASTVFGLEVSGTVQELGPEVPAVSGFAPGAEVVALLDSGGYAEEVVVPAGQVLPAPAGVDLVAAAGLPEVCATVFSNVFMAAAAREGETVLVHGGTGGIGTNALQMCRALGLRVLTTVGSPEKAEAARRLGAEAIDYRQEDFVARVRELTDGHGADIVLDVVGGSYLGRNLDALATNGRIAVIATQGGRTGELDLGKLMAKRAAVIGTTLRPRPVAEKTRIMAAVREHVWPHVESGAVRPVVDRTFPLDEVARAHEYFDSGTHIGKVLLVP</sequence>
<dbReference type="InterPro" id="IPR036291">
    <property type="entry name" value="NAD(P)-bd_dom_sf"/>
</dbReference>
<dbReference type="AlphaFoldDB" id="A0A0A6VSY0"/>
<dbReference type="InterPro" id="IPR014189">
    <property type="entry name" value="Quinone_OxRdtase_PIG3"/>
</dbReference>
<protein>
    <submittedName>
        <fullName evidence="4">NAD(P)H-quinone oxidoreductase</fullName>
    </submittedName>
</protein>
<dbReference type="Gene3D" id="3.90.180.10">
    <property type="entry name" value="Medium-chain alcohol dehydrogenases, catalytic domain"/>
    <property type="match status" value="1"/>
</dbReference>
<dbReference type="InterPro" id="IPR013149">
    <property type="entry name" value="ADH-like_C"/>
</dbReference>
<dbReference type="NCBIfam" id="TIGR02824">
    <property type="entry name" value="quinone_pig3"/>
    <property type="match status" value="1"/>
</dbReference>
<reference evidence="4 5" key="1">
    <citation type="journal article" date="2003" name="Int. J. Syst. Evol. Microbiol.">
        <title>Kocuria polaris sp. nov., an orange-pigmented psychrophilic bacterium isolated from an Antarctic cyanobacterial mat sample.</title>
        <authorList>
            <person name="Reddy G.S."/>
            <person name="Prakash J.S."/>
            <person name="Prabahar V."/>
            <person name="Matsumoto G.I."/>
            <person name="Stackebrandt E."/>
            <person name="Shivaji S."/>
        </authorList>
    </citation>
    <scope>NUCLEOTIDE SEQUENCE [LARGE SCALE GENOMIC DNA]</scope>
    <source>
        <strain evidence="4 5">CMS 76or</strain>
    </source>
</reference>
<dbReference type="RefSeq" id="WP_035926114.1">
    <property type="nucleotide sequence ID" value="NZ_JSUH01000006.1"/>
</dbReference>
<proteinExistence type="predicted"/>